<dbReference type="Proteomes" id="UP000076630">
    <property type="component" value="Unassembled WGS sequence"/>
</dbReference>
<organism evidence="2 3">
    <name type="scientific">Myroides marinus</name>
    <dbReference type="NCBI Taxonomy" id="703342"/>
    <lineage>
        <taxon>Bacteria</taxon>
        <taxon>Pseudomonadati</taxon>
        <taxon>Bacteroidota</taxon>
        <taxon>Flavobacteriia</taxon>
        <taxon>Flavobacteriales</taxon>
        <taxon>Flavobacteriaceae</taxon>
        <taxon>Myroides</taxon>
    </lineage>
</organism>
<evidence type="ECO:0000256" key="1">
    <source>
        <dbReference type="SAM" id="Phobius"/>
    </source>
</evidence>
<keyword evidence="1" id="KW-1133">Transmembrane helix</keyword>
<feature type="transmembrane region" description="Helical" evidence="1">
    <location>
        <begin position="6"/>
        <end position="25"/>
    </location>
</feature>
<feature type="transmembrane region" description="Helical" evidence="1">
    <location>
        <begin position="190"/>
        <end position="217"/>
    </location>
</feature>
<dbReference type="EMBL" id="LQNU01000083">
    <property type="protein sequence ID" value="KZE75493.1"/>
    <property type="molecule type" value="Genomic_DNA"/>
</dbReference>
<proteinExistence type="predicted"/>
<feature type="transmembrane region" description="Helical" evidence="1">
    <location>
        <begin position="155"/>
        <end position="178"/>
    </location>
</feature>
<evidence type="ECO:0000313" key="2">
    <source>
        <dbReference type="EMBL" id="KZE75493.1"/>
    </source>
</evidence>
<gene>
    <name evidence="2" type="ORF">AV926_01790</name>
</gene>
<dbReference type="AlphaFoldDB" id="A0A163VWC7"/>
<feature type="transmembrane region" description="Helical" evidence="1">
    <location>
        <begin position="37"/>
        <end position="63"/>
    </location>
</feature>
<comment type="caution">
    <text evidence="2">The sequence shown here is derived from an EMBL/GenBank/DDBJ whole genome shotgun (WGS) entry which is preliminary data.</text>
</comment>
<keyword evidence="1" id="KW-0472">Membrane</keyword>
<accession>A0A163VWC7</accession>
<evidence type="ECO:0000313" key="3">
    <source>
        <dbReference type="Proteomes" id="UP000076630"/>
    </source>
</evidence>
<name>A0A163VWC7_9FLAO</name>
<dbReference type="RefSeq" id="WP_038985913.1">
    <property type="nucleotide sequence ID" value="NZ_JWJO01000018.1"/>
</dbReference>
<sequence>MIEEYKNVWIGCTIVAAVVGTLFIIRMNARSKEGDGLGCFLTGGTFFGVWVLTCVGLGGNIVLVSKLVDKAETIYSGDKYVASVVNYVRTEHYDEKTKSYRSSYRTVLGFTTKNYKPITYTFEIGSNKVPKMGKLYEVYYNEATGITTTFSLGSLALILILAGILYFALALFLNVIGYSVGISTIRFWKVVVNVGVFLFIPLLMLVLESAFLYRLFVDGSNLGDERTRYIFLSVVFGAFMIGYIYVLINIDKYRREYGDLVKSYVKSRTLEGRIRELQNVQDGNNQRHL</sequence>
<keyword evidence="3" id="KW-1185">Reference proteome</keyword>
<reference evidence="2 3" key="1">
    <citation type="submission" date="2016-01" db="EMBL/GenBank/DDBJ databases">
        <title>Whole genome sequencing of Myroides marinus L41.</title>
        <authorList>
            <person name="Hong K.W."/>
        </authorList>
    </citation>
    <scope>NUCLEOTIDE SEQUENCE [LARGE SCALE GENOMIC DNA]</scope>
    <source>
        <strain evidence="2 3">L41</strain>
    </source>
</reference>
<keyword evidence="1" id="KW-0812">Transmembrane</keyword>
<feature type="transmembrane region" description="Helical" evidence="1">
    <location>
        <begin position="229"/>
        <end position="248"/>
    </location>
</feature>
<protein>
    <submittedName>
        <fullName evidence="2">Uncharacterized protein</fullName>
    </submittedName>
</protein>